<dbReference type="Gene3D" id="3.40.50.150">
    <property type="entry name" value="Vaccinia Virus protein VP39"/>
    <property type="match status" value="1"/>
</dbReference>
<dbReference type="Pfam" id="PF08241">
    <property type="entry name" value="Methyltransf_11"/>
    <property type="match status" value="1"/>
</dbReference>
<dbReference type="GO" id="GO:0032259">
    <property type="term" value="P:methylation"/>
    <property type="evidence" value="ECO:0007669"/>
    <property type="project" value="UniProtKB-KW"/>
</dbReference>
<reference evidence="2 3" key="1">
    <citation type="journal article" date="2009" name="Appl. Environ. Microbiol.">
        <title>Three genomes from the phylum Acidobacteria provide insight into the lifestyles of these microorganisms in soils.</title>
        <authorList>
            <person name="Ward N.L."/>
            <person name="Challacombe J.F."/>
            <person name="Janssen P.H."/>
            <person name="Henrissat B."/>
            <person name="Coutinho P.M."/>
            <person name="Wu M."/>
            <person name="Xie G."/>
            <person name="Haft D.H."/>
            <person name="Sait M."/>
            <person name="Badger J."/>
            <person name="Barabote R.D."/>
            <person name="Bradley B."/>
            <person name="Brettin T.S."/>
            <person name="Brinkac L.M."/>
            <person name="Bruce D."/>
            <person name="Creasy T."/>
            <person name="Daugherty S.C."/>
            <person name="Davidsen T.M."/>
            <person name="DeBoy R.T."/>
            <person name="Detter J.C."/>
            <person name="Dodson R.J."/>
            <person name="Durkin A.S."/>
            <person name="Ganapathy A."/>
            <person name="Gwinn-Giglio M."/>
            <person name="Han C.S."/>
            <person name="Khouri H."/>
            <person name="Kiss H."/>
            <person name="Kothari S.P."/>
            <person name="Madupu R."/>
            <person name="Nelson K.E."/>
            <person name="Nelson W.C."/>
            <person name="Paulsen I."/>
            <person name="Penn K."/>
            <person name="Ren Q."/>
            <person name="Rosovitz M.J."/>
            <person name="Selengut J.D."/>
            <person name="Shrivastava S."/>
            <person name="Sullivan S.A."/>
            <person name="Tapia R."/>
            <person name="Thompson L.S."/>
            <person name="Watkins K.L."/>
            <person name="Yang Q."/>
            <person name="Yu C."/>
            <person name="Zafar N."/>
            <person name="Zhou L."/>
            <person name="Kuske C.R."/>
        </authorList>
    </citation>
    <scope>NUCLEOTIDE SEQUENCE [LARGE SCALE GENOMIC DNA]</scope>
    <source>
        <strain evidence="2 3">Ellin345</strain>
    </source>
</reference>
<protein>
    <submittedName>
        <fullName evidence="2">UbiE/COQ5 methyltransferase</fullName>
    </submittedName>
</protein>
<organism evidence="2 3">
    <name type="scientific">Koribacter versatilis (strain Ellin345)</name>
    <dbReference type="NCBI Taxonomy" id="204669"/>
    <lineage>
        <taxon>Bacteria</taxon>
        <taxon>Pseudomonadati</taxon>
        <taxon>Acidobacteriota</taxon>
        <taxon>Terriglobia</taxon>
        <taxon>Terriglobales</taxon>
        <taxon>Candidatus Korobacteraceae</taxon>
        <taxon>Candidatus Korobacter</taxon>
    </lineage>
</organism>
<dbReference type="OrthoDB" id="128362at2"/>
<evidence type="ECO:0000259" key="1">
    <source>
        <dbReference type="Pfam" id="PF08241"/>
    </source>
</evidence>
<dbReference type="InterPro" id="IPR029063">
    <property type="entry name" value="SAM-dependent_MTases_sf"/>
</dbReference>
<dbReference type="Proteomes" id="UP000002432">
    <property type="component" value="Chromosome"/>
</dbReference>
<dbReference type="SUPFAM" id="SSF53335">
    <property type="entry name" value="S-adenosyl-L-methionine-dependent methyltransferases"/>
    <property type="match status" value="1"/>
</dbReference>
<evidence type="ECO:0000313" key="3">
    <source>
        <dbReference type="Proteomes" id="UP000002432"/>
    </source>
</evidence>
<name>Q1ITJ7_KORVE</name>
<dbReference type="CDD" id="cd02440">
    <property type="entry name" value="AdoMet_MTases"/>
    <property type="match status" value="1"/>
</dbReference>
<dbReference type="EnsemblBacteria" id="ABF39803">
    <property type="protein sequence ID" value="ABF39803"/>
    <property type="gene ID" value="Acid345_0798"/>
</dbReference>
<dbReference type="EMBL" id="CP000360">
    <property type="protein sequence ID" value="ABF39803.1"/>
    <property type="molecule type" value="Genomic_DNA"/>
</dbReference>
<gene>
    <name evidence="2" type="ordered locus">Acid345_0798</name>
</gene>
<dbReference type="GO" id="GO:0008757">
    <property type="term" value="F:S-adenosylmethionine-dependent methyltransferase activity"/>
    <property type="evidence" value="ECO:0007669"/>
    <property type="project" value="InterPro"/>
</dbReference>
<dbReference type="KEGG" id="aba:Acid345_0798"/>
<evidence type="ECO:0000313" key="2">
    <source>
        <dbReference type="EMBL" id="ABF39803.1"/>
    </source>
</evidence>
<keyword evidence="2" id="KW-0808">Transferase</keyword>
<dbReference type="RefSeq" id="WP_011521605.1">
    <property type="nucleotide sequence ID" value="NC_008009.1"/>
</dbReference>
<dbReference type="STRING" id="204669.Acid345_0798"/>
<sequence>MGVDYDMALSDLIRDQFTFQAAAYANAQPIRNEEILQRIVAAADPQVDDEALDVASGPGILTCALAAKVLHATGIDLTPAMLAQSRKLQAGQGLMNLTWVEGDVAHLPFSDASFTLVTCRYAFHHFSDPLTVLLEMKRVCKSGGRILVVDTAPAREKADAFNQMEKLRDNSHVRALPVEEMVAVFESAGLAEPKVETLRMAGDLNSLLARSLCQPGDEERCRCLYEESLGEDRIDMQPRREGDNILYAFPVALFVAPRS</sequence>
<dbReference type="AlphaFoldDB" id="Q1ITJ7"/>
<proteinExistence type="predicted"/>
<keyword evidence="3" id="KW-1185">Reference proteome</keyword>
<accession>Q1ITJ7</accession>
<dbReference type="InterPro" id="IPR013216">
    <property type="entry name" value="Methyltransf_11"/>
</dbReference>
<dbReference type="PANTHER" id="PTHR43591">
    <property type="entry name" value="METHYLTRANSFERASE"/>
    <property type="match status" value="1"/>
</dbReference>
<feature type="domain" description="Methyltransferase type 11" evidence="1">
    <location>
        <begin position="52"/>
        <end position="147"/>
    </location>
</feature>
<keyword evidence="2" id="KW-0489">Methyltransferase</keyword>
<dbReference type="eggNOG" id="COG2226">
    <property type="taxonomic scope" value="Bacteria"/>
</dbReference>
<dbReference type="HOGENOM" id="CLU_037990_10_0_0"/>